<keyword evidence="2" id="KW-1185">Reference proteome</keyword>
<sequence>MNSQVLYSSLESLFEPLKRKSMEGNQAASYVPLPPSKKLIREKEDAISVMNYSSDINFYGTGGDHSRGNNFSPGQWNSIMQYGQLNLLGFTEKD</sequence>
<protein>
    <submittedName>
        <fullName evidence="1">Uncharacterized protein</fullName>
    </submittedName>
</protein>
<evidence type="ECO:0000313" key="2">
    <source>
        <dbReference type="Proteomes" id="UP001396334"/>
    </source>
</evidence>
<accession>A0ABR2RBQ7</accession>
<gene>
    <name evidence="1" type="ORF">V6N11_036778</name>
</gene>
<reference evidence="1 2" key="1">
    <citation type="journal article" date="2024" name="G3 (Bethesda)">
        <title>Genome assembly of Hibiscus sabdariffa L. provides insights into metabolisms of medicinal natural products.</title>
        <authorList>
            <person name="Kim T."/>
        </authorList>
    </citation>
    <scope>NUCLEOTIDE SEQUENCE [LARGE SCALE GENOMIC DNA]</scope>
    <source>
        <strain evidence="1">TK-2024</strain>
        <tissue evidence="1">Old leaves</tissue>
    </source>
</reference>
<organism evidence="1 2">
    <name type="scientific">Hibiscus sabdariffa</name>
    <name type="common">roselle</name>
    <dbReference type="NCBI Taxonomy" id="183260"/>
    <lineage>
        <taxon>Eukaryota</taxon>
        <taxon>Viridiplantae</taxon>
        <taxon>Streptophyta</taxon>
        <taxon>Embryophyta</taxon>
        <taxon>Tracheophyta</taxon>
        <taxon>Spermatophyta</taxon>
        <taxon>Magnoliopsida</taxon>
        <taxon>eudicotyledons</taxon>
        <taxon>Gunneridae</taxon>
        <taxon>Pentapetalae</taxon>
        <taxon>rosids</taxon>
        <taxon>malvids</taxon>
        <taxon>Malvales</taxon>
        <taxon>Malvaceae</taxon>
        <taxon>Malvoideae</taxon>
        <taxon>Hibiscus</taxon>
    </lineage>
</organism>
<dbReference type="Proteomes" id="UP001396334">
    <property type="component" value="Unassembled WGS sequence"/>
</dbReference>
<name>A0ABR2RBQ7_9ROSI</name>
<proteinExistence type="predicted"/>
<evidence type="ECO:0000313" key="1">
    <source>
        <dbReference type="EMBL" id="KAK9010265.1"/>
    </source>
</evidence>
<comment type="caution">
    <text evidence="1">The sequence shown here is derived from an EMBL/GenBank/DDBJ whole genome shotgun (WGS) entry which is preliminary data.</text>
</comment>
<dbReference type="EMBL" id="JBBPBN010000024">
    <property type="protein sequence ID" value="KAK9010265.1"/>
    <property type="molecule type" value="Genomic_DNA"/>
</dbReference>